<dbReference type="EMBL" id="CP049362">
    <property type="protein sequence ID" value="QXX78444.1"/>
    <property type="molecule type" value="Genomic_DNA"/>
</dbReference>
<keyword evidence="3" id="KW-1185">Reference proteome</keyword>
<evidence type="ECO:0000313" key="3">
    <source>
        <dbReference type="Proteomes" id="UP000826050"/>
    </source>
</evidence>
<dbReference type="Proteomes" id="UP000826050">
    <property type="component" value="Chromosome"/>
</dbReference>
<reference evidence="2 3" key="1">
    <citation type="submission" date="2020-02" db="EMBL/GenBank/DDBJ databases">
        <title>Partial ammonium oxidation to N2 by heterotrophic bacteria.</title>
        <authorList>
            <person name="Wu M."/>
        </authorList>
    </citation>
    <scope>NUCLEOTIDE SEQUENCE [LARGE SCALE GENOMIC DNA]</scope>
    <source>
        <strain evidence="2 3">HO-1</strain>
    </source>
</reference>
<evidence type="ECO:0000313" key="2">
    <source>
        <dbReference type="EMBL" id="QXX78444.1"/>
    </source>
</evidence>
<proteinExistence type="predicted"/>
<gene>
    <name evidence="2" type="ORF">FE795_05045</name>
</gene>
<dbReference type="RefSeq" id="WP_219235784.1">
    <property type="nucleotide sequence ID" value="NZ_CP049362.1"/>
</dbReference>
<accession>A0ABX8SX31</accession>
<keyword evidence="1" id="KW-0175">Coiled coil</keyword>
<name>A0ABX8SX31_9BURK</name>
<sequence>MTVSSEQSRVQYATDGVATSFPVPFRFLQNRDLRVTLVDSEGNEQELSLDADYSVTGAGQQSGGTLTTAAAYPADQTLLIDRIVSITQETAYQRNDPFPERAHERALDKLTMICQQLASIFGMTSLGGRRVLMVRDSDGGIGFLPLRRQRANHALGFDANGDPVAIPSDLPQLVDALERAEAAAESAEEDALSASQDAATAAIDADRAEAAADAATLASGLYPDTNTIINGGGDFPPVPEGHYATTPSQFQDGFLDLYRVVSGTAVYIDTYPNREAVEKKSNYAIARAYAAQQVWALPNADYYLTLPTEVVADRQYRIIRAKYVNGSSSSLYSGEVGHTLYPFCAFGDDFHSYKVDVRGAIVARLDGYSRFIAYPYRFFADDFDAVTVDVEGGILPTSDGPTPSEWVGAGPMYVRLSGSDLRCVWQHGEDQMLRVRYLPNGHNSLFNWRSTEVAPLGDPANSVWQTIHAATSDCWPPYVVRALQNGDGSTFVIYTGGNHGSNSDASGLKTARMTSIAFWVDGRRLLPGEKFEGYANCVDVQWVNEIMAYNTITLGRYVLEQKIRASFKPGDVSGFVCTTALEEVHVERDNGPQFFWSGYDTYHFLDGEQEARLPIPTDGSTLTSGVFSAYPSWATVLGSDQNGFHGVWMDRGFEAGDGRFIRGTVGAFRKGDGGKFYSCVVSGLSANAIFAPGESYEWHGGYFWAPPDAVAFDVDCAITFHRRGIPQLGFSQLQAGDGRLMAPPWAVGKEVLGVGVIGINGLPVTATSYSASFNEIKE</sequence>
<feature type="coiled-coil region" evidence="1">
    <location>
        <begin position="170"/>
        <end position="197"/>
    </location>
</feature>
<protein>
    <submittedName>
        <fullName evidence="2">Uncharacterized protein</fullName>
    </submittedName>
</protein>
<evidence type="ECO:0000256" key="1">
    <source>
        <dbReference type="SAM" id="Coils"/>
    </source>
</evidence>
<organism evidence="2 3">
    <name type="scientific">Alcaligenes ammonioxydans</name>
    <dbReference type="NCBI Taxonomy" id="2582914"/>
    <lineage>
        <taxon>Bacteria</taxon>
        <taxon>Pseudomonadati</taxon>
        <taxon>Pseudomonadota</taxon>
        <taxon>Betaproteobacteria</taxon>
        <taxon>Burkholderiales</taxon>
        <taxon>Alcaligenaceae</taxon>
        <taxon>Alcaligenes</taxon>
    </lineage>
</organism>